<gene>
    <name evidence="1" type="ORF">AVDCRST_MAG05-297</name>
</gene>
<evidence type="ECO:0000313" key="1">
    <source>
        <dbReference type="EMBL" id="CAA9468331.1"/>
    </source>
</evidence>
<dbReference type="InterPro" id="IPR032710">
    <property type="entry name" value="NTF2-like_dom_sf"/>
</dbReference>
<name>A0A6J4R9W7_9ACTN</name>
<protein>
    <recommendedName>
        <fullName evidence="2">SnoaL-like domain-containing protein</fullName>
    </recommendedName>
</protein>
<dbReference type="AlphaFoldDB" id="A0A6J4R9W7"/>
<reference evidence="1" key="1">
    <citation type="submission" date="2020-02" db="EMBL/GenBank/DDBJ databases">
        <authorList>
            <person name="Meier V. D."/>
        </authorList>
    </citation>
    <scope>NUCLEOTIDE SEQUENCE</scope>
    <source>
        <strain evidence="1">AVDCRST_MAG05</strain>
    </source>
</reference>
<organism evidence="1">
    <name type="scientific">uncultured Rubrobacteraceae bacterium</name>
    <dbReference type="NCBI Taxonomy" id="349277"/>
    <lineage>
        <taxon>Bacteria</taxon>
        <taxon>Bacillati</taxon>
        <taxon>Actinomycetota</taxon>
        <taxon>Rubrobacteria</taxon>
        <taxon>Rubrobacterales</taxon>
        <taxon>Rubrobacteraceae</taxon>
        <taxon>environmental samples</taxon>
    </lineage>
</organism>
<proteinExistence type="predicted"/>
<evidence type="ECO:0008006" key="2">
    <source>
        <dbReference type="Google" id="ProtNLM"/>
    </source>
</evidence>
<dbReference type="SUPFAM" id="SSF54427">
    <property type="entry name" value="NTF2-like"/>
    <property type="match status" value="1"/>
</dbReference>
<sequence>MIVGRPRRDGLPAAGELVEDATTVRAAYRALEDDDPRKAARYLDPRVQWVHPAVVRLPFDGVLTGLPSVLRAAFRRDEDGDGPRVFADTFLEMGDGVLVVGRFAEGEGPDRTETPFLHECSVRSARIFRIREYPAET</sequence>
<dbReference type="EMBL" id="CADCVM010000037">
    <property type="protein sequence ID" value="CAA9468331.1"/>
    <property type="molecule type" value="Genomic_DNA"/>
</dbReference>
<accession>A0A6J4R9W7</accession>
<dbReference type="Gene3D" id="3.10.450.50">
    <property type="match status" value="1"/>
</dbReference>